<reference evidence="3" key="1">
    <citation type="submission" date="2022-11" db="UniProtKB">
        <authorList>
            <consortium name="WormBaseParasite"/>
        </authorList>
    </citation>
    <scope>IDENTIFICATION</scope>
</reference>
<feature type="domain" description="F54D1.6-like C-terminal Sushi-like" evidence="1">
    <location>
        <begin position="14"/>
        <end position="64"/>
    </location>
</feature>
<name>A0A914RDX5_PAREQ</name>
<keyword evidence="2" id="KW-1185">Reference proteome</keyword>
<evidence type="ECO:0000313" key="2">
    <source>
        <dbReference type="Proteomes" id="UP000887564"/>
    </source>
</evidence>
<dbReference type="Proteomes" id="UP000887564">
    <property type="component" value="Unplaced"/>
</dbReference>
<evidence type="ECO:0000259" key="1">
    <source>
        <dbReference type="Pfam" id="PF24469"/>
    </source>
</evidence>
<proteinExistence type="predicted"/>
<sequence length="72" mass="7969">MAMLDDLDFTLSDNSCGAVALEYPEYMIKGPSSVSAAYLEGDIVSFSCSQDHISMGDTEYQCEFYNGRCDFI</sequence>
<dbReference type="Pfam" id="PF24469">
    <property type="entry name" value="F54D1_6_C"/>
    <property type="match status" value="1"/>
</dbReference>
<dbReference type="WBParaSite" id="PEQ_0000470301-mRNA-1">
    <property type="protein sequence ID" value="PEQ_0000470301-mRNA-1"/>
    <property type="gene ID" value="PEQ_0000470301"/>
</dbReference>
<evidence type="ECO:0000313" key="3">
    <source>
        <dbReference type="WBParaSite" id="PEQ_0000470301-mRNA-1"/>
    </source>
</evidence>
<protein>
    <submittedName>
        <fullName evidence="3">Sushi domain-containing protein</fullName>
    </submittedName>
</protein>
<dbReference type="InterPro" id="IPR057017">
    <property type="entry name" value="F54D1_6-like_C"/>
</dbReference>
<dbReference type="AlphaFoldDB" id="A0A914RDX5"/>
<accession>A0A914RDX5</accession>
<organism evidence="2 3">
    <name type="scientific">Parascaris equorum</name>
    <name type="common">Equine roundworm</name>
    <dbReference type="NCBI Taxonomy" id="6256"/>
    <lineage>
        <taxon>Eukaryota</taxon>
        <taxon>Metazoa</taxon>
        <taxon>Ecdysozoa</taxon>
        <taxon>Nematoda</taxon>
        <taxon>Chromadorea</taxon>
        <taxon>Rhabditida</taxon>
        <taxon>Spirurina</taxon>
        <taxon>Ascaridomorpha</taxon>
        <taxon>Ascaridoidea</taxon>
        <taxon>Ascarididae</taxon>
        <taxon>Parascaris</taxon>
    </lineage>
</organism>